<accession>A0AAE3QRW2</accession>
<feature type="transmembrane region" description="Helical" evidence="6">
    <location>
        <begin position="239"/>
        <end position="256"/>
    </location>
</feature>
<feature type="transmembrane region" description="Helical" evidence="6">
    <location>
        <begin position="262"/>
        <end position="281"/>
    </location>
</feature>
<evidence type="ECO:0000259" key="8">
    <source>
        <dbReference type="Pfam" id="PF00892"/>
    </source>
</evidence>
<dbReference type="InterPro" id="IPR000620">
    <property type="entry name" value="EamA_dom"/>
</dbReference>
<dbReference type="EMBL" id="JASJOS010000012">
    <property type="protein sequence ID" value="MDJ1483801.1"/>
    <property type="molecule type" value="Genomic_DNA"/>
</dbReference>
<gene>
    <name evidence="9" type="ORF">QNI16_25095</name>
</gene>
<name>A0AAE3QRW2_9BACT</name>
<keyword evidence="7" id="KW-0732">Signal</keyword>
<reference evidence="9" key="1">
    <citation type="submission" date="2023-05" db="EMBL/GenBank/DDBJ databases">
        <authorList>
            <person name="Zhang X."/>
        </authorList>
    </citation>
    <scope>NUCLEOTIDE SEQUENCE</scope>
    <source>
        <strain evidence="9">YF14B1</strain>
    </source>
</reference>
<feature type="transmembrane region" description="Helical" evidence="6">
    <location>
        <begin position="91"/>
        <end position="112"/>
    </location>
</feature>
<evidence type="ECO:0000256" key="4">
    <source>
        <dbReference type="ARBA" id="ARBA00022989"/>
    </source>
</evidence>
<organism evidence="9 10">
    <name type="scientific">Xanthocytophaga flava</name>
    <dbReference type="NCBI Taxonomy" id="3048013"/>
    <lineage>
        <taxon>Bacteria</taxon>
        <taxon>Pseudomonadati</taxon>
        <taxon>Bacteroidota</taxon>
        <taxon>Cytophagia</taxon>
        <taxon>Cytophagales</taxon>
        <taxon>Rhodocytophagaceae</taxon>
        <taxon>Xanthocytophaga</taxon>
    </lineage>
</organism>
<feature type="transmembrane region" description="Helical" evidence="6">
    <location>
        <begin position="35"/>
        <end position="53"/>
    </location>
</feature>
<feature type="domain" description="EamA" evidence="8">
    <location>
        <begin position="148"/>
        <end position="279"/>
    </location>
</feature>
<comment type="subcellular location">
    <subcellularLocation>
        <location evidence="1">Membrane</location>
        <topology evidence="1">Multi-pass membrane protein</topology>
    </subcellularLocation>
</comment>
<keyword evidence="4 6" id="KW-1133">Transmembrane helix</keyword>
<feature type="transmembrane region" description="Helical" evidence="6">
    <location>
        <begin position="145"/>
        <end position="166"/>
    </location>
</feature>
<evidence type="ECO:0000256" key="2">
    <source>
        <dbReference type="ARBA" id="ARBA00007362"/>
    </source>
</evidence>
<sequence length="285" mass="31536">MKNLFAGLLFAALWASASAATKFGIQSVHPLFLSNVRFFLAGALLLSIAYGIQKNKLPTTREWKQLAIYGLLNVAIYLGCFSWAMQYASAGIGSLSTATSPLLISILSALWLRRSIRWQEATGLVLGMIGVSCAVYPLLQNSYARWEGIVILAVSMLSYAIGTIYYSSRQWNLSLIAINGWQVLFGGLWILPVTLLVTNWSTNQYNTAFWGSIAWLAVVVSIGAVQLWLYLLRVDPIKASLWLFLCPIFGFVYASWLLNEPITVYTFIGTGLVILGLSIAWKKKS</sequence>
<dbReference type="Pfam" id="PF00892">
    <property type="entry name" value="EamA"/>
    <property type="match status" value="2"/>
</dbReference>
<dbReference type="GO" id="GO:0016020">
    <property type="term" value="C:membrane"/>
    <property type="evidence" value="ECO:0007669"/>
    <property type="project" value="UniProtKB-SubCell"/>
</dbReference>
<dbReference type="SUPFAM" id="SSF103481">
    <property type="entry name" value="Multidrug resistance efflux transporter EmrE"/>
    <property type="match status" value="2"/>
</dbReference>
<feature type="chain" id="PRO_5042100298" evidence="7">
    <location>
        <begin position="20"/>
        <end position="285"/>
    </location>
</feature>
<protein>
    <submittedName>
        <fullName evidence="9">EamA family transporter</fullName>
    </submittedName>
</protein>
<feature type="transmembrane region" description="Helical" evidence="6">
    <location>
        <begin position="65"/>
        <end position="85"/>
    </location>
</feature>
<feature type="transmembrane region" description="Helical" evidence="6">
    <location>
        <begin position="209"/>
        <end position="232"/>
    </location>
</feature>
<comment type="similarity">
    <text evidence="2">Belongs to the EamA transporter family.</text>
</comment>
<dbReference type="PANTHER" id="PTHR32322:SF2">
    <property type="entry name" value="EAMA DOMAIN-CONTAINING PROTEIN"/>
    <property type="match status" value="1"/>
</dbReference>
<dbReference type="AlphaFoldDB" id="A0AAE3QRW2"/>
<evidence type="ECO:0000256" key="7">
    <source>
        <dbReference type="SAM" id="SignalP"/>
    </source>
</evidence>
<evidence type="ECO:0000256" key="6">
    <source>
        <dbReference type="SAM" id="Phobius"/>
    </source>
</evidence>
<feature type="transmembrane region" description="Helical" evidence="6">
    <location>
        <begin position="121"/>
        <end position="139"/>
    </location>
</feature>
<dbReference type="InterPro" id="IPR050638">
    <property type="entry name" value="AA-Vitamin_Transporters"/>
</dbReference>
<keyword evidence="5 6" id="KW-0472">Membrane</keyword>
<dbReference type="InterPro" id="IPR037185">
    <property type="entry name" value="EmrE-like"/>
</dbReference>
<comment type="caution">
    <text evidence="9">The sequence shown here is derived from an EMBL/GenBank/DDBJ whole genome shotgun (WGS) entry which is preliminary data.</text>
</comment>
<feature type="domain" description="EamA" evidence="8">
    <location>
        <begin position="4"/>
        <end position="134"/>
    </location>
</feature>
<dbReference type="PANTHER" id="PTHR32322">
    <property type="entry name" value="INNER MEMBRANE TRANSPORTER"/>
    <property type="match status" value="1"/>
</dbReference>
<evidence type="ECO:0000256" key="3">
    <source>
        <dbReference type="ARBA" id="ARBA00022692"/>
    </source>
</evidence>
<feature type="signal peptide" evidence="7">
    <location>
        <begin position="1"/>
        <end position="19"/>
    </location>
</feature>
<evidence type="ECO:0000313" key="9">
    <source>
        <dbReference type="EMBL" id="MDJ1483801.1"/>
    </source>
</evidence>
<keyword evidence="3 6" id="KW-0812">Transmembrane</keyword>
<proteinExistence type="inferred from homology"/>
<evidence type="ECO:0000256" key="5">
    <source>
        <dbReference type="ARBA" id="ARBA00023136"/>
    </source>
</evidence>
<dbReference type="Proteomes" id="UP001241110">
    <property type="component" value="Unassembled WGS sequence"/>
</dbReference>
<evidence type="ECO:0000256" key="1">
    <source>
        <dbReference type="ARBA" id="ARBA00004141"/>
    </source>
</evidence>
<dbReference type="RefSeq" id="WP_313984195.1">
    <property type="nucleotide sequence ID" value="NZ_JASJOS010000012.1"/>
</dbReference>
<feature type="transmembrane region" description="Helical" evidence="6">
    <location>
        <begin position="173"/>
        <end position="197"/>
    </location>
</feature>
<evidence type="ECO:0000313" key="10">
    <source>
        <dbReference type="Proteomes" id="UP001241110"/>
    </source>
</evidence>